<dbReference type="Pfam" id="PF18164">
    <property type="entry name" value="GNAT_C"/>
    <property type="match status" value="1"/>
</dbReference>
<evidence type="ECO:0000313" key="6">
    <source>
        <dbReference type="Proteomes" id="UP000553957"/>
    </source>
</evidence>
<comment type="caution">
    <text evidence="4">The sequence shown here is derived from an EMBL/GenBank/DDBJ whole genome shotgun (WGS) entry which is preliminary data.</text>
</comment>
<evidence type="ECO:0000313" key="3">
    <source>
        <dbReference type="EMBL" id="MBB6567988.1"/>
    </source>
</evidence>
<dbReference type="InterPro" id="IPR041644">
    <property type="entry name" value="GNAT_C"/>
</dbReference>
<accession>A0A7Y4KVJ7</accession>
<dbReference type="Pfam" id="PF18082">
    <property type="entry name" value="NAT_N"/>
    <property type="match status" value="1"/>
</dbReference>
<dbReference type="EMBL" id="JACHKF010000001">
    <property type="protein sequence ID" value="MBB6567988.1"/>
    <property type="molecule type" value="Genomic_DNA"/>
</dbReference>
<dbReference type="InterPro" id="IPR041273">
    <property type="entry name" value="NAT_N"/>
</dbReference>
<dbReference type="Proteomes" id="UP000553957">
    <property type="component" value="Unassembled WGS sequence"/>
</dbReference>
<reference evidence="3 6" key="2">
    <citation type="submission" date="2020-08" db="EMBL/GenBank/DDBJ databases">
        <title>Sequencing the genomes of 1000 actinobacteria strains.</title>
        <authorList>
            <person name="Klenk H.-P."/>
        </authorList>
    </citation>
    <scope>NUCLEOTIDE SEQUENCE [LARGE SCALE GENOMIC DNA]</scope>
    <source>
        <strain evidence="3 6">DSM 15626</strain>
    </source>
</reference>
<dbReference type="EMBL" id="JABJRC010000001">
    <property type="protein sequence ID" value="NOL39418.1"/>
    <property type="molecule type" value="Genomic_DNA"/>
</dbReference>
<evidence type="ECO:0000313" key="4">
    <source>
        <dbReference type="EMBL" id="NOL39418.1"/>
    </source>
</evidence>
<dbReference type="Proteomes" id="UP000534306">
    <property type="component" value="Unassembled WGS sequence"/>
</dbReference>
<feature type="domain" description="GNAT-like C-terminal" evidence="2">
    <location>
        <begin position="169"/>
        <end position="325"/>
    </location>
</feature>
<evidence type="ECO:0000313" key="5">
    <source>
        <dbReference type="Proteomes" id="UP000534306"/>
    </source>
</evidence>
<proteinExistence type="predicted"/>
<protein>
    <submittedName>
        <fullName evidence="4">DUF5596 domain-containing protein</fullName>
    </submittedName>
</protein>
<keyword evidence="5" id="KW-1185">Reference proteome</keyword>
<reference evidence="4 5" key="1">
    <citation type="submission" date="2020-05" db="EMBL/GenBank/DDBJ databases">
        <title>Genome sequence of Kribbella sandramycini ATCC 39419.</title>
        <authorList>
            <person name="Maclea K.S."/>
            <person name="Fair J.L."/>
        </authorList>
    </citation>
    <scope>NUCLEOTIDE SEQUENCE [LARGE SCALE GENOMIC DNA]</scope>
    <source>
        <strain evidence="4 5">ATCC 39419</strain>
    </source>
</reference>
<sequence>MDLLEAAERLEFPTQAWKEFPQTDGIQLPDNPTDLLTYCGVAEADQQAMLAARPDPDEHPEWWAVLSAIAGSLDRDWERPLPPTGFKSWPVVPENSPAVGMFAWAWALLSVVPRLLDTHAQRGVPEKVTKATIVALGGILISHREVYGRPGVGLMPLWGPPLRFRCADYEIGRLNFTRTELGLGYGVSGRLLSIHIPPTGPLDAAAAAESIDAAAALFPQWYPDEPIYAFTCHSWLLDPQLADHLPAESNIVRFQQRFRLLPHLPPSTAFEGDHELMRLALQLDPPDGALSAADLAAIPEATSLQRAFVRHLSAGRHFHLRTGLLTDYGRDSHRHLE</sequence>
<dbReference type="AlphaFoldDB" id="A0A7Y4KVJ7"/>
<gene>
    <name evidence="3" type="ORF">HNR71_003625</name>
    <name evidence="4" type="ORF">HPO96_04075</name>
</gene>
<evidence type="ECO:0000259" key="2">
    <source>
        <dbReference type="Pfam" id="PF18164"/>
    </source>
</evidence>
<feature type="domain" description="N-acyltransferase N-terminal" evidence="1">
    <location>
        <begin position="33"/>
        <end position="152"/>
    </location>
</feature>
<evidence type="ECO:0000259" key="1">
    <source>
        <dbReference type="Pfam" id="PF18082"/>
    </source>
</evidence>
<dbReference type="RefSeq" id="WP_171671098.1">
    <property type="nucleotide sequence ID" value="NZ_BAAAGT010000003.1"/>
</dbReference>
<organism evidence="4 5">
    <name type="scientific">Kribbella sandramycini</name>
    <dbReference type="NCBI Taxonomy" id="60450"/>
    <lineage>
        <taxon>Bacteria</taxon>
        <taxon>Bacillati</taxon>
        <taxon>Actinomycetota</taxon>
        <taxon>Actinomycetes</taxon>
        <taxon>Propionibacteriales</taxon>
        <taxon>Kribbellaceae</taxon>
        <taxon>Kribbella</taxon>
    </lineage>
</organism>
<name>A0A7Y4KVJ7_9ACTN</name>
<dbReference type="Gene3D" id="3.40.630.120">
    <property type="match status" value="1"/>
</dbReference>